<evidence type="ECO:0000256" key="1">
    <source>
        <dbReference type="SAM" id="SignalP"/>
    </source>
</evidence>
<organism evidence="2">
    <name type="scientific">Noctiluca scintillans</name>
    <name type="common">Sea sparkle</name>
    <name type="synonym">Red tide dinoflagellate</name>
    <dbReference type="NCBI Taxonomy" id="2966"/>
    <lineage>
        <taxon>Eukaryota</taxon>
        <taxon>Sar</taxon>
        <taxon>Alveolata</taxon>
        <taxon>Dinophyceae</taxon>
        <taxon>Noctilucales</taxon>
        <taxon>Noctilucaceae</taxon>
        <taxon>Noctiluca</taxon>
    </lineage>
</organism>
<protein>
    <submittedName>
        <fullName evidence="2">Uncharacterized protein</fullName>
    </submittedName>
</protein>
<feature type="signal peptide" evidence="1">
    <location>
        <begin position="1"/>
        <end position="16"/>
    </location>
</feature>
<evidence type="ECO:0000313" key="2">
    <source>
        <dbReference type="EMBL" id="CAD8830300.1"/>
    </source>
</evidence>
<dbReference type="EMBL" id="HBFQ01006573">
    <property type="protein sequence ID" value="CAD8830300.1"/>
    <property type="molecule type" value="Transcribed_RNA"/>
</dbReference>
<sequence>MRSLILFLGSLTAVSAGASSWWGRRRVVAPTPAPEPAPTPAPGSAVVDSLNQHIAVGSSGFFTGGKGVLVHSFHDDAQTTLVVPVSYLTNDIIVPSAVQPISGGSVYCPNDGWSGYSDQPTCPTDSTTGESGPWNYAQVGVVVGTAMPAFFRDFDNIQEDSWSNSVFYPHFADSVTQRCLWVPSYTGWDCPGGWVTLNDGSWIADDTKLGAGNYFSGNAETDPVFQGGGSGCHMQSFDPMGIDQTDASDPNTNQNIVGDYACRCNDYFQDDWETWVGQWISSATPKSVASWQGWFAGGKAPSWAVNIAACWLNNPRDMMKLQNAIWNKRSDWSNQLVPKSSWDGSMVSQRVYWGWNEVPVNRTTMEDSTNWDAVFVKLPAAICGENGNDQVSCLSSGAQVTLETDLEAYVSAGRLLVGETKASSHPGSAVVFLREVRSSSGTWSREFYCEAWTGPSGKRQIASGNKLCYFDNVATIV</sequence>
<keyword evidence="1" id="KW-0732">Signal</keyword>
<feature type="chain" id="PRO_5031320181" evidence="1">
    <location>
        <begin position="17"/>
        <end position="477"/>
    </location>
</feature>
<dbReference type="AlphaFoldDB" id="A0A7S0ZRR0"/>
<proteinExistence type="predicted"/>
<accession>A0A7S0ZRR0</accession>
<name>A0A7S0ZRR0_NOCSC</name>
<gene>
    <name evidence="2" type="ORF">NSCI0253_LOCUS4646</name>
</gene>
<reference evidence="2" key="1">
    <citation type="submission" date="2021-01" db="EMBL/GenBank/DDBJ databases">
        <authorList>
            <person name="Corre E."/>
            <person name="Pelletier E."/>
            <person name="Niang G."/>
            <person name="Scheremetjew M."/>
            <person name="Finn R."/>
            <person name="Kale V."/>
            <person name="Holt S."/>
            <person name="Cochrane G."/>
            <person name="Meng A."/>
            <person name="Brown T."/>
            <person name="Cohen L."/>
        </authorList>
    </citation>
    <scope>NUCLEOTIDE SEQUENCE</scope>
</reference>